<keyword evidence="1" id="KW-0539">Nucleus</keyword>
<keyword evidence="5" id="KW-1185">Reference proteome</keyword>
<dbReference type="GO" id="GO:0005634">
    <property type="term" value="C:nucleus"/>
    <property type="evidence" value="ECO:0007669"/>
    <property type="project" value="UniProtKB-SubCell"/>
</dbReference>
<dbReference type="PANTHER" id="PTHR47292:SF1">
    <property type="entry name" value="TRANSCRIPTION ELONGATION FACTOR (TFIIS) FAMILY PROTEIN"/>
    <property type="match status" value="1"/>
</dbReference>
<feature type="region of interest" description="Disordered" evidence="2">
    <location>
        <begin position="215"/>
        <end position="237"/>
    </location>
</feature>
<dbReference type="InterPro" id="IPR035441">
    <property type="entry name" value="TFIIS/LEDGF_dom_sf"/>
</dbReference>
<evidence type="ECO:0000256" key="1">
    <source>
        <dbReference type="PROSITE-ProRule" id="PRU00649"/>
    </source>
</evidence>
<gene>
    <name evidence="4" type="ORF">LSAT_V11C900473580</name>
</gene>
<feature type="region of interest" description="Disordered" evidence="2">
    <location>
        <begin position="678"/>
        <end position="704"/>
    </location>
</feature>
<feature type="compositionally biased region" description="Polar residues" evidence="2">
    <location>
        <begin position="215"/>
        <end position="233"/>
    </location>
</feature>
<dbReference type="Proteomes" id="UP000235145">
    <property type="component" value="Unassembled WGS sequence"/>
</dbReference>
<feature type="compositionally biased region" description="Low complexity" evidence="2">
    <location>
        <begin position="340"/>
        <end position="353"/>
    </location>
</feature>
<comment type="subcellular location">
    <subcellularLocation>
        <location evidence="1">Nucleus</location>
    </subcellularLocation>
</comment>
<proteinExistence type="predicted"/>
<feature type="region of interest" description="Disordered" evidence="2">
    <location>
        <begin position="427"/>
        <end position="509"/>
    </location>
</feature>
<feature type="region of interest" description="Disordered" evidence="2">
    <location>
        <begin position="522"/>
        <end position="544"/>
    </location>
</feature>
<protein>
    <recommendedName>
        <fullName evidence="3">TFIIS N-terminal domain-containing protein</fullName>
    </recommendedName>
</protein>
<dbReference type="SUPFAM" id="SSF47676">
    <property type="entry name" value="Conserved domain common to transcription factors TFIIS, elongin A, CRSP70"/>
    <property type="match status" value="1"/>
</dbReference>
<dbReference type="AlphaFoldDB" id="A0A9R1WRY1"/>
<evidence type="ECO:0000256" key="2">
    <source>
        <dbReference type="SAM" id="MobiDB-lite"/>
    </source>
</evidence>
<feature type="region of interest" description="Disordered" evidence="2">
    <location>
        <begin position="255"/>
        <end position="287"/>
    </location>
</feature>
<organism evidence="4 5">
    <name type="scientific">Lactuca sativa</name>
    <name type="common">Garden lettuce</name>
    <dbReference type="NCBI Taxonomy" id="4236"/>
    <lineage>
        <taxon>Eukaryota</taxon>
        <taxon>Viridiplantae</taxon>
        <taxon>Streptophyta</taxon>
        <taxon>Embryophyta</taxon>
        <taxon>Tracheophyta</taxon>
        <taxon>Spermatophyta</taxon>
        <taxon>Magnoliopsida</taxon>
        <taxon>eudicotyledons</taxon>
        <taxon>Gunneridae</taxon>
        <taxon>Pentapetalae</taxon>
        <taxon>asterids</taxon>
        <taxon>campanulids</taxon>
        <taxon>Asterales</taxon>
        <taxon>Asteraceae</taxon>
        <taxon>Cichorioideae</taxon>
        <taxon>Cichorieae</taxon>
        <taxon>Lactucinae</taxon>
        <taxon>Lactuca</taxon>
    </lineage>
</organism>
<feature type="compositionally biased region" description="Basic and acidic residues" evidence="2">
    <location>
        <begin position="354"/>
        <end position="363"/>
    </location>
</feature>
<feature type="compositionally biased region" description="Low complexity" evidence="2">
    <location>
        <begin position="523"/>
        <end position="541"/>
    </location>
</feature>
<feature type="compositionally biased region" description="Polar residues" evidence="2">
    <location>
        <begin position="364"/>
        <end position="374"/>
    </location>
</feature>
<reference evidence="4 5" key="1">
    <citation type="journal article" date="2017" name="Nat. Commun.">
        <title>Genome assembly with in vitro proximity ligation data and whole-genome triplication in lettuce.</title>
        <authorList>
            <person name="Reyes-Chin-Wo S."/>
            <person name="Wang Z."/>
            <person name="Yang X."/>
            <person name="Kozik A."/>
            <person name="Arikit S."/>
            <person name="Song C."/>
            <person name="Xia L."/>
            <person name="Froenicke L."/>
            <person name="Lavelle D.O."/>
            <person name="Truco M.J."/>
            <person name="Xia R."/>
            <person name="Zhu S."/>
            <person name="Xu C."/>
            <person name="Xu H."/>
            <person name="Xu X."/>
            <person name="Cox K."/>
            <person name="Korf I."/>
            <person name="Meyers B.C."/>
            <person name="Michelmore R.W."/>
        </authorList>
    </citation>
    <scope>NUCLEOTIDE SEQUENCE [LARGE SCALE GENOMIC DNA]</scope>
    <source>
        <strain evidence="5">cv. Salinas</strain>
        <tissue evidence="4">Seedlings</tissue>
    </source>
</reference>
<feature type="compositionally biased region" description="Basic and acidic residues" evidence="2">
    <location>
        <begin position="319"/>
        <end position="331"/>
    </location>
</feature>
<dbReference type="PROSITE" id="PS51319">
    <property type="entry name" value="TFIIS_N"/>
    <property type="match status" value="1"/>
</dbReference>
<feature type="domain" description="TFIIS N-terminal" evidence="3">
    <location>
        <begin position="99"/>
        <end position="173"/>
    </location>
</feature>
<name>A0A9R1WRY1_LACSA</name>
<evidence type="ECO:0000313" key="5">
    <source>
        <dbReference type="Proteomes" id="UP000235145"/>
    </source>
</evidence>
<dbReference type="EMBL" id="NBSK02000009">
    <property type="protein sequence ID" value="KAJ0185049.1"/>
    <property type="molecule type" value="Genomic_DNA"/>
</dbReference>
<dbReference type="Pfam" id="PF08711">
    <property type="entry name" value="Med26"/>
    <property type="match status" value="1"/>
</dbReference>
<dbReference type="PANTHER" id="PTHR47292">
    <property type="entry name" value="TRANSCRIPTION ELONGATION FACTOR (TFIIS) FAMILY PROTEIN-RELATED"/>
    <property type="match status" value="1"/>
</dbReference>
<accession>A0A9R1WRY1</accession>
<evidence type="ECO:0000313" key="4">
    <source>
        <dbReference type="EMBL" id="KAJ0185049.1"/>
    </source>
</evidence>
<comment type="caution">
    <text evidence="4">The sequence shown here is derived from an EMBL/GenBank/DDBJ whole genome shotgun (WGS) entry which is preliminary data.</text>
</comment>
<feature type="region of interest" description="Disordered" evidence="2">
    <location>
        <begin position="318"/>
        <end position="374"/>
    </location>
</feature>
<sequence>MLYRPLKFLASPGLNSKTVYRGNFYIMALEDFFTSIELKNGLTSPERVNDLITAMQKDQDFIVNNLDEATRQWSTVARTIAATEDHNCLNLFIDLNGLSFIDKWLKNDANNILFEESMVEFLRALEKLQIDNQKSLDSGIGKTMQNLVNHGNSLICEKAKVLCDKWKLNQDNDVENLETMPLIVNNEEATTMDKVPTNQELTPGDTNLLVKSETVNSKTESPLEQIASSADVDNSSRKMDVIGDKDEDMVDFQSTMSLKTPNQVESPKTCSNSESEREAENEENGSHLFELSMNKKTSDLELDYGIIDPLEVARQVANEVEREVDDSRERSCSTSEGPKTPESTVPEETPPVTRSKEPTKESETQTLVSKPDITMSQVSEVAQESEFNTGKGISGGFDLNQEVCSEEVDDMNPVSISSTVSVVSASRATAASELPITPLQFEGTLGWKGSASTSAFRRVPESEKSGPHNNSSKQQRSDCLDIDLNDNVPSGEESSVEAGPTRPERPQLDLNTIGDEAADVARSDWWQSPSVSSSSSSKQPSRNIDLNLTHQPQESVISIFGTKVEVKNKDFQNLPQPSGRFMKPTVDFNIAKTHYNNQLFYNGFPPGPAMFFYGSPGGSGGPVQYMVDSRGAPVGPQIMGGSSPPLPFMVNMAAGGGSGGAPPGPTLNNFDLNTGLSIVGGKRREPDGRWDFFPVNKHQQPPWR</sequence>
<dbReference type="Gene3D" id="1.20.930.10">
    <property type="entry name" value="Conserved domain common to transcription factors TFIIS, elongin A, CRSP70"/>
    <property type="match status" value="1"/>
</dbReference>
<feature type="compositionally biased region" description="Polar residues" evidence="2">
    <location>
        <begin position="255"/>
        <end position="270"/>
    </location>
</feature>
<dbReference type="InterPro" id="IPR017923">
    <property type="entry name" value="TFIIS_N"/>
</dbReference>
<evidence type="ECO:0000259" key="3">
    <source>
        <dbReference type="PROSITE" id="PS51319"/>
    </source>
</evidence>